<dbReference type="PROSITE" id="PS50832">
    <property type="entry name" value="S1_IF1_TYPE"/>
    <property type="match status" value="1"/>
</dbReference>
<accession>A0A6G7S920</accession>
<evidence type="ECO:0000256" key="3">
    <source>
        <dbReference type="ARBA" id="ARBA00011599"/>
    </source>
</evidence>
<reference evidence="8" key="1">
    <citation type="journal article" date="2019" name="Mitochondrial DNA Part B Resour">
        <title>The complete chloroplast genome sequence of Casimiroa edulis.</title>
        <authorList>
            <person name="Yang D."/>
            <person name="Qiu Q."/>
            <person name="Xu L."/>
            <person name="Xu Y."/>
            <person name="Wang Y."/>
        </authorList>
    </citation>
    <scope>NUCLEOTIDE SEQUENCE</scope>
</reference>
<keyword evidence="4 6" id="KW-0396">Initiation factor</keyword>
<dbReference type="EMBL" id="MN539263">
    <property type="protein sequence ID" value="QIJ98263.1"/>
    <property type="molecule type" value="Genomic_DNA"/>
</dbReference>
<evidence type="ECO:0000256" key="1">
    <source>
        <dbReference type="ARBA" id="ARBA00003935"/>
    </source>
</evidence>
<keyword evidence="8" id="KW-0150">Chloroplast</keyword>
<evidence type="ECO:0000256" key="5">
    <source>
        <dbReference type="ARBA" id="ARBA00022917"/>
    </source>
</evidence>
<dbReference type="SUPFAM" id="SSF50249">
    <property type="entry name" value="Nucleic acid-binding proteins"/>
    <property type="match status" value="1"/>
</dbReference>
<geneLocation type="chloroplast" evidence="8"/>
<comment type="subunit">
    <text evidence="3">Component of the 30S ribosomal translation pre-initiation complex which assembles on the 30S ribosome in the order IF-2 and IF-3, IF-1 and N-formylmethionyl-tRNA(fMet); mRNA recruitment can occur at any time during PIC assembly.</text>
</comment>
<evidence type="ECO:0000256" key="6">
    <source>
        <dbReference type="PROSITE-ProRule" id="PRU00181"/>
    </source>
</evidence>
<dbReference type="InterPro" id="IPR012340">
    <property type="entry name" value="NA-bd_OB-fold"/>
</dbReference>
<evidence type="ECO:0000259" key="7">
    <source>
        <dbReference type="PROSITE" id="PS50832"/>
    </source>
</evidence>
<keyword evidence="8" id="KW-0934">Plastid</keyword>
<dbReference type="GO" id="GO:0003723">
    <property type="term" value="F:RNA binding"/>
    <property type="evidence" value="ECO:0007669"/>
    <property type="project" value="InterPro"/>
</dbReference>
<dbReference type="InterPro" id="IPR006196">
    <property type="entry name" value="RNA-binding_domain_S1_IF1"/>
</dbReference>
<keyword evidence="5 6" id="KW-0648">Protein biosynthesis</keyword>
<dbReference type="RefSeq" id="YP_009750809.1">
    <property type="nucleotide sequence ID" value="NC_046844.1"/>
</dbReference>
<dbReference type="GeneID" id="54111437"/>
<proteinExistence type="inferred from homology"/>
<protein>
    <submittedName>
        <fullName evidence="8">Translation initiation factor 1</fullName>
    </submittedName>
</protein>
<evidence type="ECO:0000313" key="8">
    <source>
        <dbReference type="EMBL" id="QIJ98263.1"/>
    </source>
</evidence>
<comment type="similarity">
    <text evidence="2">Belongs to the IF-1 family.</text>
</comment>
<comment type="function">
    <text evidence="1">One of the essential components for the initiation of protein synthesis. Stabilizes the binding of IF-2 and IF-3 on the 30S subunit to which N-formylmethionyl-tRNA(fMet) subsequently binds. Helps modulate mRNA selection, yielding the 30S pre-initiation complex (PIC). Upon addition of the 50S ribosomal subunit IF-1, IF-2 and IF-3 are released leaving the mature 70S translation initiation complex.</text>
</comment>
<dbReference type="Pfam" id="PF01176">
    <property type="entry name" value="eIF-1a"/>
    <property type="match status" value="1"/>
</dbReference>
<evidence type="ECO:0000256" key="4">
    <source>
        <dbReference type="ARBA" id="ARBA00022540"/>
    </source>
</evidence>
<dbReference type="InterPro" id="IPR004368">
    <property type="entry name" value="TIF_IF1"/>
</dbReference>
<feature type="domain" description="S1-like" evidence="7">
    <location>
        <begin position="1"/>
        <end position="41"/>
    </location>
</feature>
<evidence type="ECO:0000256" key="2">
    <source>
        <dbReference type="ARBA" id="ARBA00010939"/>
    </source>
</evidence>
<dbReference type="PANTHER" id="PTHR33370">
    <property type="entry name" value="TRANSLATION INITIATION FACTOR IF-1, CHLOROPLASTIC"/>
    <property type="match status" value="1"/>
</dbReference>
<dbReference type="GO" id="GO:0043022">
    <property type="term" value="F:ribosome binding"/>
    <property type="evidence" value="ECO:0007669"/>
    <property type="project" value="TreeGrafter"/>
</dbReference>
<dbReference type="Gene3D" id="2.40.50.140">
    <property type="entry name" value="Nucleic acid-binding proteins"/>
    <property type="match status" value="1"/>
</dbReference>
<gene>
    <name evidence="8" type="primary">infA</name>
</gene>
<dbReference type="AlphaFoldDB" id="A0A6G7S920"/>
<dbReference type="PANTHER" id="PTHR33370:SF1">
    <property type="entry name" value="TRANSLATION INITIATION FACTOR IF-1, CHLOROPLASTIC"/>
    <property type="match status" value="1"/>
</dbReference>
<dbReference type="GO" id="GO:0003743">
    <property type="term" value="F:translation initiation factor activity"/>
    <property type="evidence" value="ECO:0007669"/>
    <property type="project" value="UniProtKB-UniRule"/>
</dbReference>
<dbReference type="GO" id="GO:0005829">
    <property type="term" value="C:cytosol"/>
    <property type="evidence" value="ECO:0007669"/>
    <property type="project" value="TreeGrafter"/>
</dbReference>
<organism evidence="8">
    <name type="scientific">Casimiroa edulis</name>
    <name type="common">White sapote</name>
    <dbReference type="NCBI Taxonomy" id="68535"/>
    <lineage>
        <taxon>Eukaryota</taxon>
        <taxon>Viridiplantae</taxon>
        <taxon>Streptophyta</taxon>
        <taxon>Embryophyta</taxon>
        <taxon>Tracheophyta</taxon>
        <taxon>Spermatophyta</taxon>
        <taxon>Magnoliopsida</taxon>
        <taxon>eudicotyledons</taxon>
        <taxon>Gunneridae</taxon>
        <taxon>Pentapetalae</taxon>
        <taxon>rosids</taxon>
        <taxon>malvids</taxon>
        <taxon>Sapindales</taxon>
        <taxon>Rutaceae</taxon>
        <taxon>Zanthoxyloideae</taxon>
        <taxon>Casimiroa</taxon>
    </lineage>
</organism>
<sequence>MLGYVSGRIRPIFIHILPVDRVKIEGSPYDSNGGRITYRLHKRI</sequence>
<name>A0A6G7S920_CASED</name>